<dbReference type="Gene3D" id="3.90.180.10">
    <property type="entry name" value="Medium-chain alcohol dehydrogenases, catalytic domain"/>
    <property type="match status" value="1"/>
</dbReference>
<dbReference type="InterPro" id="IPR051397">
    <property type="entry name" value="Zn-ADH-like_protein"/>
</dbReference>
<dbReference type="RefSeq" id="WP_057895141.1">
    <property type="nucleotide sequence ID" value="NZ_AYZQ01000006.1"/>
</dbReference>
<dbReference type="STRING" id="1423727.FC34_GL001862"/>
<protein>
    <submittedName>
        <fullName evidence="2">Zinc-containing alcohol dehydrogenase</fullName>
    </submittedName>
</protein>
<proteinExistence type="predicted"/>
<name>A0A0R2B6C2_9LACO</name>
<evidence type="ECO:0000259" key="1">
    <source>
        <dbReference type="SMART" id="SM00829"/>
    </source>
</evidence>
<sequence length="311" mass="32588">MQAIVVRNFNYTPQFEHEYPAPKPTEQETLIQVQAAALSQRAKSGADGSHYSSKGALPMVPGVDGVGTLPDGQQVYFVANGSFAEQVAVRNGFWVPVPAQLDPVKIAGMMNPAMSSWMALQYRAHIQSGQKVMILGATGTAGQMAVQIAKRLGASEVIAVGRNTTKLEALSALGATQLINLSADSAAADLANAGQDVDIVLDYLWGAVTPLALKAIVPHRLHDDQPLKWVEIGGSAGTEAMIPAAAFRAVALEMVGSGQGSVGVTNILETLKAIVASEATAPFTFATQTAALADVDHVWSTATKSRLVFVP</sequence>
<dbReference type="InterPro" id="IPR013149">
    <property type="entry name" value="ADH-like_C"/>
</dbReference>
<keyword evidence="3" id="KW-1185">Reference proteome</keyword>
<dbReference type="EMBL" id="AYZQ01000006">
    <property type="protein sequence ID" value="KRM71171.1"/>
    <property type="molecule type" value="Genomic_DNA"/>
</dbReference>
<dbReference type="SMART" id="SM00829">
    <property type="entry name" value="PKS_ER"/>
    <property type="match status" value="1"/>
</dbReference>
<comment type="caution">
    <text evidence="2">The sequence shown here is derived from an EMBL/GenBank/DDBJ whole genome shotgun (WGS) entry which is preliminary data.</text>
</comment>
<dbReference type="SUPFAM" id="SSF50129">
    <property type="entry name" value="GroES-like"/>
    <property type="match status" value="1"/>
</dbReference>
<evidence type="ECO:0000313" key="2">
    <source>
        <dbReference type="EMBL" id="KRM71171.1"/>
    </source>
</evidence>
<dbReference type="GO" id="GO:0016491">
    <property type="term" value="F:oxidoreductase activity"/>
    <property type="evidence" value="ECO:0007669"/>
    <property type="project" value="InterPro"/>
</dbReference>
<accession>A0A0R2B6C2</accession>
<dbReference type="InterPro" id="IPR011032">
    <property type="entry name" value="GroES-like_sf"/>
</dbReference>
<dbReference type="PANTHER" id="PTHR43677">
    <property type="entry name" value="SHORT-CHAIN DEHYDROGENASE/REDUCTASE"/>
    <property type="match status" value="1"/>
</dbReference>
<dbReference type="AlphaFoldDB" id="A0A0R2B6C2"/>
<dbReference type="Proteomes" id="UP000051672">
    <property type="component" value="Unassembled WGS sequence"/>
</dbReference>
<dbReference type="PATRIC" id="fig|1423727.3.peg.1887"/>
<dbReference type="PANTHER" id="PTHR43677:SF11">
    <property type="entry name" value="ZINC-CONTAINING ALCOHOL DEHYDROGENASE"/>
    <property type="match status" value="1"/>
</dbReference>
<gene>
    <name evidence="2" type="ORF">FC34_GL001862</name>
</gene>
<dbReference type="OrthoDB" id="9787435at2"/>
<reference evidence="2 3" key="1">
    <citation type="journal article" date="2015" name="Genome Announc.">
        <title>Expanding the biotechnology potential of lactobacilli through comparative genomics of 213 strains and associated genera.</title>
        <authorList>
            <person name="Sun Z."/>
            <person name="Harris H.M."/>
            <person name="McCann A."/>
            <person name="Guo C."/>
            <person name="Argimon S."/>
            <person name="Zhang W."/>
            <person name="Yang X."/>
            <person name="Jeffery I.B."/>
            <person name="Cooney J.C."/>
            <person name="Kagawa T.F."/>
            <person name="Liu W."/>
            <person name="Song Y."/>
            <person name="Salvetti E."/>
            <person name="Wrobel A."/>
            <person name="Rasinkangas P."/>
            <person name="Parkhill J."/>
            <person name="Rea M.C."/>
            <person name="O'Sullivan O."/>
            <person name="Ritari J."/>
            <person name="Douillard F.P."/>
            <person name="Paul Ross R."/>
            <person name="Yang R."/>
            <person name="Briner A.E."/>
            <person name="Felis G.E."/>
            <person name="de Vos W.M."/>
            <person name="Barrangou R."/>
            <person name="Klaenhammer T.R."/>
            <person name="Caufield P.W."/>
            <person name="Cui Y."/>
            <person name="Zhang H."/>
            <person name="O'Toole P.W."/>
        </authorList>
    </citation>
    <scope>NUCLEOTIDE SEQUENCE [LARGE SCALE GENOMIC DNA]</scope>
    <source>
        <strain evidence="2 3">DSM 23927</strain>
    </source>
</reference>
<organism evidence="2 3">
    <name type="scientific">Lacticaseibacillus brantae DSM 23927</name>
    <dbReference type="NCBI Taxonomy" id="1423727"/>
    <lineage>
        <taxon>Bacteria</taxon>
        <taxon>Bacillati</taxon>
        <taxon>Bacillota</taxon>
        <taxon>Bacilli</taxon>
        <taxon>Lactobacillales</taxon>
        <taxon>Lactobacillaceae</taxon>
        <taxon>Lacticaseibacillus</taxon>
    </lineage>
</organism>
<feature type="domain" description="Enoyl reductase (ER)" evidence="1">
    <location>
        <begin position="8"/>
        <end position="310"/>
    </location>
</feature>
<dbReference type="InterPro" id="IPR020843">
    <property type="entry name" value="ER"/>
</dbReference>
<dbReference type="Pfam" id="PF00107">
    <property type="entry name" value="ADH_zinc_N"/>
    <property type="match status" value="1"/>
</dbReference>
<dbReference type="InterPro" id="IPR036291">
    <property type="entry name" value="NAD(P)-bd_dom_sf"/>
</dbReference>
<evidence type="ECO:0000313" key="3">
    <source>
        <dbReference type="Proteomes" id="UP000051672"/>
    </source>
</evidence>
<dbReference type="SUPFAM" id="SSF51735">
    <property type="entry name" value="NAD(P)-binding Rossmann-fold domains"/>
    <property type="match status" value="1"/>
</dbReference>